<evidence type="ECO:0000259" key="8">
    <source>
        <dbReference type="Pfam" id="PF02608"/>
    </source>
</evidence>
<dbReference type="Pfam" id="PF02608">
    <property type="entry name" value="Bmp"/>
    <property type="match status" value="1"/>
</dbReference>
<dbReference type="Proteomes" id="UP000000719">
    <property type="component" value="Chromosome"/>
</dbReference>
<keyword evidence="3" id="KW-1003">Cell membrane</keyword>
<accession>B8D074</accession>
<dbReference type="GO" id="GO:0005886">
    <property type="term" value="C:plasma membrane"/>
    <property type="evidence" value="ECO:0007669"/>
    <property type="project" value="UniProtKB-SubCell"/>
</dbReference>
<evidence type="ECO:0000256" key="7">
    <source>
        <dbReference type="SAM" id="Phobius"/>
    </source>
</evidence>
<comment type="similarity">
    <text evidence="2">Belongs to the BMP lipoprotein family.</text>
</comment>
<dbReference type="InterPro" id="IPR028082">
    <property type="entry name" value="Peripla_BP_I"/>
</dbReference>
<dbReference type="CDD" id="cd06354">
    <property type="entry name" value="PBP1_PrnA-like"/>
    <property type="match status" value="1"/>
</dbReference>
<keyword evidence="4" id="KW-0732">Signal</keyword>
<evidence type="ECO:0000313" key="10">
    <source>
        <dbReference type="Proteomes" id="UP000000719"/>
    </source>
</evidence>
<name>B8D074_HALOH</name>
<protein>
    <submittedName>
        <fullName evidence="9">Basic membrane lipoprotein</fullName>
    </submittedName>
</protein>
<evidence type="ECO:0000256" key="6">
    <source>
        <dbReference type="ARBA" id="ARBA00023288"/>
    </source>
</evidence>
<keyword evidence="10" id="KW-1185">Reference proteome</keyword>
<sequence length="335" mass="36107">MKRSNLILTILIVAIIIAGAVYYLNQGEEEQAVKDTFKVGMVTDVGGLGDQSFNDAAYRGLKRAEEELGIEIEVVESNAMTDYVPNLSSLAEQDYDMVWAIGFLMMDALNQVAEMYPDTTFGLVDAVVDKPNVASVTFKEEEGSFLVGLIAGKMTETGKVGYVGGMEMPLIQKFQAGYEAGVKAANPDAEIMIGYTGAFDDPAAGKELALTQFGQGADIIYHASGACGIGVIEAAEEKGLYAIGVDSPQAHLAPENVLTSMVKRVDVAVYNEVKSLYEGNFEPGHKIYGLAENGVGPSEHANEMVPEDVMELVEEYKEKIINGEYTVPTKPEDVE</sequence>
<evidence type="ECO:0000256" key="1">
    <source>
        <dbReference type="ARBA" id="ARBA00004193"/>
    </source>
</evidence>
<evidence type="ECO:0000313" key="9">
    <source>
        <dbReference type="EMBL" id="ACL68828.1"/>
    </source>
</evidence>
<dbReference type="AlphaFoldDB" id="B8D074"/>
<proteinExistence type="inferred from homology"/>
<dbReference type="Gene3D" id="3.40.50.2300">
    <property type="match status" value="2"/>
</dbReference>
<dbReference type="EMBL" id="CP001098">
    <property type="protein sequence ID" value="ACL68828.1"/>
    <property type="molecule type" value="Genomic_DNA"/>
</dbReference>
<feature type="domain" description="ABC transporter substrate-binding protein PnrA-like" evidence="8">
    <location>
        <begin position="38"/>
        <end position="329"/>
    </location>
</feature>
<gene>
    <name evidence="9" type="ordered locus">Hore_00670</name>
</gene>
<feature type="transmembrane region" description="Helical" evidence="7">
    <location>
        <begin position="6"/>
        <end position="24"/>
    </location>
</feature>
<dbReference type="InterPro" id="IPR003760">
    <property type="entry name" value="PnrA-like"/>
</dbReference>
<keyword evidence="7" id="KW-1133">Transmembrane helix</keyword>
<organism evidence="9 10">
    <name type="scientific">Halothermothrix orenii (strain H 168 / OCM 544 / DSM 9562)</name>
    <dbReference type="NCBI Taxonomy" id="373903"/>
    <lineage>
        <taxon>Bacteria</taxon>
        <taxon>Bacillati</taxon>
        <taxon>Bacillota</taxon>
        <taxon>Clostridia</taxon>
        <taxon>Halanaerobiales</taxon>
        <taxon>Halothermotrichaceae</taxon>
        <taxon>Halothermothrix</taxon>
    </lineage>
</organism>
<dbReference type="eggNOG" id="COG1744">
    <property type="taxonomic scope" value="Bacteria"/>
</dbReference>
<evidence type="ECO:0000256" key="5">
    <source>
        <dbReference type="ARBA" id="ARBA00023136"/>
    </source>
</evidence>
<dbReference type="HOGENOM" id="CLU_038813_0_0_9"/>
<keyword evidence="6 9" id="KW-0449">Lipoprotein</keyword>
<keyword evidence="7" id="KW-0812">Transmembrane</keyword>
<evidence type="ECO:0000256" key="3">
    <source>
        <dbReference type="ARBA" id="ARBA00022475"/>
    </source>
</evidence>
<evidence type="ECO:0000256" key="4">
    <source>
        <dbReference type="ARBA" id="ARBA00022729"/>
    </source>
</evidence>
<dbReference type="InterPro" id="IPR050957">
    <property type="entry name" value="BMP_lipoprotein"/>
</dbReference>
<dbReference type="STRING" id="373903.Hore_00670"/>
<dbReference type="PANTHER" id="PTHR34296">
    <property type="entry name" value="TRANSCRIPTIONAL ACTIVATOR PROTEIN MED"/>
    <property type="match status" value="1"/>
</dbReference>
<comment type="subcellular location">
    <subcellularLocation>
        <location evidence="1">Cell membrane</location>
        <topology evidence="1">Lipid-anchor</topology>
    </subcellularLocation>
</comment>
<evidence type="ECO:0000256" key="2">
    <source>
        <dbReference type="ARBA" id="ARBA00008610"/>
    </source>
</evidence>
<dbReference type="RefSeq" id="WP_012635027.1">
    <property type="nucleotide sequence ID" value="NC_011899.1"/>
</dbReference>
<dbReference type="KEGG" id="hor:Hore_00670"/>
<dbReference type="OrthoDB" id="9769871at2"/>
<dbReference type="SUPFAM" id="SSF53822">
    <property type="entry name" value="Periplasmic binding protein-like I"/>
    <property type="match status" value="1"/>
</dbReference>
<dbReference type="PANTHER" id="PTHR34296:SF2">
    <property type="entry name" value="ABC TRANSPORTER GUANOSINE-BINDING PROTEIN NUPN"/>
    <property type="match status" value="1"/>
</dbReference>
<reference evidence="9 10" key="1">
    <citation type="journal article" date="2009" name="PLoS ONE">
        <title>Genome analysis of the anaerobic thermohalophilic bacterium Halothermothrix orenii.</title>
        <authorList>
            <person name="Mavromatis K."/>
            <person name="Ivanova N."/>
            <person name="Anderson I."/>
            <person name="Lykidis A."/>
            <person name="Hooper S.D."/>
            <person name="Sun H."/>
            <person name="Kunin V."/>
            <person name="Lapidus A."/>
            <person name="Hugenholtz P."/>
            <person name="Patel B."/>
            <person name="Kyrpides N.C."/>
        </authorList>
    </citation>
    <scope>NUCLEOTIDE SEQUENCE [LARGE SCALE GENOMIC DNA]</scope>
    <source>
        <strain evidence="10">H 168 / OCM 544 / DSM 9562</strain>
    </source>
</reference>
<keyword evidence="5 7" id="KW-0472">Membrane</keyword>